<dbReference type="AlphaFoldDB" id="A0AAU7VRY4"/>
<sequence>MTDQNTDLSEAIVVHLTNYPGKNEAAFEARYGSSGMREQVRAMLDETISTRIDWAGMSLSEIGDELERVMRERHPELSDAAITGLRNYYTYLVK</sequence>
<reference evidence="1" key="1">
    <citation type="submission" date="2024-06" db="EMBL/GenBank/DDBJ databases">
        <title>Draft genome sequence of Microbacterium sp. strain A8/3-1, isolated from Oxytropis tragacanthoides Fisch. ex DC. Root nodules in the Altai region of Russia.</title>
        <authorList>
            <person name="Sazanova A."/>
            <person name="Guro P."/>
            <person name="Kuznetsova I."/>
            <person name="Belimov A."/>
            <person name="Safronova V."/>
        </authorList>
    </citation>
    <scope>NUCLEOTIDE SEQUENCE</scope>
    <source>
        <strain evidence="1">A8/3-1</strain>
    </source>
</reference>
<name>A0AAU7VRY4_9MICO</name>
<dbReference type="EMBL" id="CP158357">
    <property type="protein sequence ID" value="XBX76578.1"/>
    <property type="molecule type" value="Genomic_DNA"/>
</dbReference>
<evidence type="ECO:0000313" key="1">
    <source>
        <dbReference type="EMBL" id="XBX76578.1"/>
    </source>
</evidence>
<proteinExistence type="predicted"/>
<protein>
    <submittedName>
        <fullName evidence="1">Uncharacterized protein</fullName>
    </submittedName>
</protein>
<accession>A0AAU7VRY4</accession>
<gene>
    <name evidence="1" type="ORF">ABS642_11710</name>
</gene>
<dbReference type="RefSeq" id="WP_282214746.1">
    <property type="nucleotide sequence ID" value="NZ_CP158357.1"/>
</dbReference>
<organism evidence="1">
    <name type="scientific">Microbacterium sp. A8/3-1</name>
    <dbReference type="NCBI Taxonomy" id="3160749"/>
    <lineage>
        <taxon>Bacteria</taxon>
        <taxon>Bacillati</taxon>
        <taxon>Actinomycetota</taxon>
        <taxon>Actinomycetes</taxon>
        <taxon>Micrococcales</taxon>
        <taxon>Microbacteriaceae</taxon>
        <taxon>Microbacterium</taxon>
    </lineage>
</organism>